<organism evidence="2 3">
    <name type="scientific">Smittium mucronatum</name>
    <dbReference type="NCBI Taxonomy" id="133383"/>
    <lineage>
        <taxon>Eukaryota</taxon>
        <taxon>Fungi</taxon>
        <taxon>Fungi incertae sedis</taxon>
        <taxon>Zoopagomycota</taxon>
        <taxon>Kickxellomycotina</taxon>
        <taxon>Harpellomycetes</taxon>
        <taxon>Harpellales</taxon>
        <taxon>Legeriomycetaceae</taxon>
        <taxon>Smittium</taxon>
    </lineage>
</organism>
<feature type="transmembrane region" description="Helical" evidence="1">
    <location>
        <begin position="56"/>
        <end position="79"/>
    </location>
</feature>
<evidence type="ECO:0000313" key="3">
    <source>
        <dbReference type="Proteomes" id="UP000187455"/>
    </source>
</evidence>
<keyword evidence="1" id="KW-0472">Membrane</keyword>
<name>A0A1R0H6V8_9FUNG</name>
<evidence type="ECO:0000313" key="2">
    <source>
        <dbReference type="EMBL" id="OLY84818.1"/>
    </source>
</evidence>
<keyword evidence="1" id="KW-0812">Transmembrane</keyword>
<reference evidence="2 3" key="1">
    <citation type="journal article" date="2016" name="Mol. Biol. Evol.">
        <title>Genome-Wide Survey of Gut Fungi (Harpellales) Reveals the First Horizontally Transferred Ubiquitin Gene from a Mosquito Host.</title>
        <authorList>
            <person name="Wang Y."/>
            <person name="White M.M."/>
            <person name="Kvist S."/>
            <person name="Moncalvo J.M."/>
        </authorList>
    </citation>
    <scope>NUCLEOTIDE SEQUENCE [LARGE SCALE GENOMIC DNA]</scope>
    <source>
        <strain evidence="2 3">ALG-7-W6</strain>
    </source>
</reference>
<dbReference type="AlphaFoldDB" id="A0A1R0H6V8"/>
<accession>A0A1R0H6V8</accession>
<dbReference type="InterPro" id="IPR025187">
    <property type="entry name" value="DUF4112"/>
</dbReference>
<evidence type="ECO:0000256" key="1">
    <source>
        <dbReference type="SAM" id="Phobius"/>
    </source>
</evidence>
<protein>
    <submittedName>
        <fullName evidence="2">Uncharacterized protein</fullName>
    </submittedName>
</protein>
<dbReference type="EMBL" id="LSSL01000346">
    <property type="protein sequence ID" value="OLY84818.1"/>
    <property type="molecule type" value="Genomic_DNA"/>
</dbReference>
<keyword evidence="3" id="KW-1185">Reference proteome</keyword>
<gene>
    <name evidence="2" type="ORF">AYI68_g1010</name>
</gene>
<sequence>MDKVRGENRYKPSFKSLQLERMAIMMDIDYSVYSYDSDEYVGIEAMKNDPITRNSFGACVVFSIIPVFGALANLSLSLLYSYRLFMSSKGGFITSIKILGLQILSMILGCIPILGTLYYGLFNPNIRCLKLSMGMKAKVDDLDMLYSLASRFRRSSLAFNNTESCHQIKHGNSRHLRKSKSNHDLAKKFINAECLDLNGFDYSSIQIEKTDLPPTSQSPIVETLNKNIFHCGTLLDDYNDIPISPIDIRRIPSEKYSSFCTPCPKKNCLAPKTENVSTLIPENFILKEKFPPKISNSLDIFANENNFWYGSSESLDVNVSKPKRTFKKSRIMSLITHQLVSEEPFYINNSSILE</sequence>
<proteinExistence type="predicted"/>
<dbReference type="Proteomes" id="UP000187455">
    <property type="component" value="Unassembled WGS sequence"/>
</dbReference>
<keyword evidence="1" id="KW-1133">Transmembrane helix</keyword>
<comment type="caution">
    <text evidence="2">The sequence shown here is derived from an EMBL/GenBank/DDBJ whole genome shotgun (WGS) entry which is preliminary data.</text>
</comment>
<feature type="transmembrane region" description="Helical" evidence="1">
    <location>
        <begin position="99"/>
        <end position="121"/>
    </location>
</feature>
<dbReference type="Pfam" id="PF13430">
    <property type="entry name" value="DUF4112"/>
    <property type="match status" value="1"/>
</dbReference>